<organism evidence="14 15">
    <name type="scientific">Saccharomycopsis crataegensis</name>
    <dbReference type="NCBI Taxonomy" id="43959"/>
    <lineage>
        <taxon>Eukaryota</taxon>
        <taxon>Fungi</taxon>
        <taxon>Dikarya</taxon>
        <taxon>Ascomycota</taxon>
        <taxon>Saccharomycotina</taxon>
        <taxon>Saccharomycetes</taxon>
        <taxon>Saccharomycopsidaceae</taxon>
        <taxon>Saccharomycopsis</taxon>
    </lineage>
</organism>
<evidence type="ECO:0000259" key="13">
    <source>
        <dbReference type="PROSITE" id="PS50102"/>
    </source>
</evidence>
<evidence type="ECO:0000256" key="1">
    <source>
        <dbReference type="ARBA" id="ARBA00000971"/>
    </source>
</evidence>
<evidence type="ECO:0000256" key="5">
    <source>
        <dbReference type="ARBA" id="ARBA00022884"/>
    </source>
</evidence>
<evidence type="ECO:0000256" key="9">
    <source>
        <dbReference type="PROSITE-ProRule" id="PRU00176"/>
    </source>
</evidence>
<dbReference type="PANTHER" id="PTHR45843:SF1">
    <property type="entry name" value="PEPTIDYL-PROLYL CIS-TRANS ISOMERASE-LIKE 4"/>
    <property type="match status" value="1"/>
</dbReference>
<dbReference type="InterPro" id="IPR000504">
    <property type="entry name" value="RRM_dom"/>
</dbReference>
<proteinExistence type="inferred from homology"/>
<evidence type="ECO:0000313" key="14">
    <source>
        <dbReference type="EMBL" id="GMM33598.1"/>
    </source>
</evidence>
<dbReference type="EC" id="5.2.1.8" evidence="10"/>
<dbReference type="EMBL" id="BTFZ01000002">
    <property type="protein sequence ID" value="GMM33598.1"/>
    <property type="molecule type" value="Genomic_DNA"/>
</dbReference>
<dbReference type="GeneID" id="90071577"/>
<evidence type="ECO:0000313" key="15">
    <source>
        <dbReference type="Proteomes" id="UP001360560"/>
    </source>
</evidence>
<dbReference type="GO" id="GO:0005634">
    <property type="term" value="C:nucleus"/>
    <property type="evidence" value="ECO:0007669"/>
    <property type="project" value="UniProtKB-SubCell"/>
</dbReference>
<dbReference type="Gene3D" id="2.40.100.10">
    <property type="entry name" value="Cyclophilin-like"/>
    <property type="match status" value="1"/>
</dbReference>
<dbReference type="InterPro" id="IPR012677">
    <property type="entry name" value="Nucleotide-bd_a/b_plait_sf"/>
</dbReference>
<dbReference type="Gene3D" id="3.30.70.330">
    <property type="match status" value="1"/>
</dbReference>
<comment type="catalytic activity">
    <reaction evidence="1 10">
        <text>[protein]-peptidylproline (omega=180) = [protein]-peptidylproline (omega=0)</text>
        <dbReference type="Rhea" id="RHEA:16237"/>
        <dbReference type="Rhea" id="RHEA-COMP:10747"/>
        <dbReference type="Rhea" id="RHEA-COMP:10748"/>
        <dbReference type="ChEBI" id="CHEBI:83833"/>
        <dbReference type="ChEBI" id="CHEBI:83834"/>
        <dbReference type="EC" id="5.2.1.8"/>
    </reaction>
</comment>
<dbReference type="InterPro" id="IPR029000">
    <property type="entry name" value="Cyclophilin-like_dom_sf"/>
</dbReference>
<sequence>MSVWVETTLGNLIIDLDVQDAPLECQNFLKLCQLKYYNYAPFLNLQKNFAVEIGDPMYPLSKTGCSIWGFINDQGQIEYDPNKKTPVNRAKQYFVPNKQNSHKVVDQVGTVALITNTDQSKASSKLLITLDENLHGLQDSGAVVFGKVIDGFSTLNAINESFIDDANNPLVDIRIKNTFIIADPYVTEFQPQFEGYKAPKTTAFPKKLIAHVRLPENLENNIGNDDEETNISRFKENEAKSQALTLEMIGDLPHADVKPLETILFVCKLNPITQEDDLQLIFSRFGKIKSCNIVKDGITGKSLQYAFIDFEDKKSCEAAYLKMDGIIIDDRRIHVDFSQSVWNYKNDNKKGGQRDGDNRNVRPTSSSQRHHHRRRQDHDDHRRGYYSRREDTGRESHRHHDRYYGNESKDRYYRNDSRDRHRQDRHRYDSDDKHYSRKRKYQDYDKEDSRDSHRRR</sequence>
<evidence type="ECO:0000256" key="10">
    <source>
        <dbReference type="RuleBase" id="RU365081"/>
    </source>
</evidence>
<accession>A0AAV5QHG8</accession>
<comment type="function">
    <text evidence="2 10">PPIases accelerate the folding of proteins. It catalyzes the cis-trans isomerization of proline imidic peptide bonds in oligopeptides.</text>
</comment>
<reference evidence="14 15" key="1">
    <citation type="journal article" date="2023" name="Elife">
        <title>Identification of key yeast species and microbe-microbe interactions impacting larval growth of Drosophila in the wild.</title>
        <authorList>
            <person name="Mure A."/>
            <person name="Sugiura Y."/>
            <person name="Maeda R."/>
            <person name="Honda K."/>
            <person name="Sakurai N."/>
            <person name="Takahashi Y."/>
            <person name="Watada M."/>
            <person name="Katoh T."/>
            <person name="Gotoh A."/>
            <person name="Gotoh Y."/>
            <person name="Taniguchi I."/>
            <person name="Nakamura K."/>
            <person name="Hayashi T."/>
            <person name="Katayama T."/>
            <person name="Uemura T."/>
            <person name="Hattori Y."/>
        </authorList>
    </citation>
    <scope>NUCLEOTIDE SEQUENCE [LARGE SCALE GENOMIC DNA]</scope>
    <source>
        <strain evidence="14 15">SC-9</strain>
    </source>
</reference>
<evidence type="ECO:0000256" key="4">
    <source>
        <dbReference type="ARBA" id="ARBA00010739"/>
    </source>
</evidence>
<evidence type="ECO:0000256" key="2">
    <source>
        <dbReference type="ARBA" id="ARBA00002388"/>
    </source>
</evidence>
<name>A0AAV5QHG8_9ASCO</name>
<keyword evidence="8 10" id="KW-0539">Nucleus</keyword>
<feature type="domain" description="RRM" evidence="13">
    <location>
        <begin position="262"/>
        <end position="340"/>
    </location>
</feature>
<dbReference type="InterPro" id="IPR002130">
    <property type="entry name" value="Cyclophilin-type_PPIase_dom"/>
</dbReference>
<keyword evidence="5 9" id="KW-0694">RNA-binding</keyword>
<dbReference type="AlphaFoldDB" id="A0AAV5QHG8"/>
<gene>
    <name evidence="14" type="ORF">DASC09_009230</name>
</gene>
<dbReference type="SUPFAM" id="SSF50891">
    <property type="entry name" value="Cyclophilin-like"/>
    <property type="match status" value="1"/>
</dbReference>
<comment type="subcellular location">
    <subcellularLocation>
        <location evidence="3 10">Nucleus</location>
    </subcellularLocation>
</comment>
<dbReference type="InterPro" id="IPR035542">
    <property type="entry name" value="CRIP"/>
</dbReference>
<feature type="domain" description="PPIase cyclophilin-type" evidence="12">
    <location>
        <begin position="6"/>
        <end position="180"/>
    </location>
</feature>
<dbReference type="GO" id="GO:0003755">
    <property type="term" value="F:peptidyl-prolyl cis-trans isomerase activity"/>
    <property type="evidence" value="ECO:0007669"/>
    <property type="project" value="UniProtKB-UniRule"/>
</dbReference>
<dbReference type="Pfam" id="PF00076">
    <property type="entry name" value="RRM_1"/>
    <property type="match status" value="1"/>
</dbReference>
<evidence type="ECO:0000256" key="3">
    <source>
        <dbReference type="ARBA" id="ARBA00004123"/>
    </source>
</evidence>
<dbReference type="CDD" id="cd12235">
    <property type="entry name" value="RRM_PPIL4"/>
    <property type="match status" value="1"/>
</dbReference>
<dbReference type="SMART" id="SM00360">
    <property type="entry name" value="RRM"/>
    <property type="match status" value="1"/>
</dbReference>
<dbReference type="PROSITE" id="PS50102">
    <property type="entry name" value="RRM"/>
    <property type="match status" value="1"/>
</dbReference>
<comment type="similarity">
    <text evidence="4 10">Belongs to the cyclophilin-type PPIase family. PPIL4 subfamily.</text>
</comment>
<dbReference type="GO" id="GO:0003723">
    <property type="term" value="F:RNA binding"/>
    <property type="evidence" value="ECO:0007669"/>
    <property type="project" value="UniProtKB-UniRule"/>
</dbReference>
<dbReference type="RefSeq" id="XP_064850598.1">
    <property type="nucleotide sequence ID" value="XM_064994526.1"/>
</dbReference>
<feature type="compositionally biased region" description="Basic and acidic residues" evidence="11">
    <location>
        <begin position="441"/>
        <end position="456"/>
    </location>
</feature>
<dbReference type="Pfam" id="PF00160">
    <property type="entry name" value="Pro_isomerase"/>
    <property type="match status" value="1"/>
</dbReference>
<keyword evidence="7 10" id="KW-0413">Isomerase</keyword>
<dbReference type="InterPro" id="IPR035979">
    <property type="entry name" value="RBD_domain_sf"/>
</dbReference>
<feature type="region of interest" description="Disordered" evidence="11">
    <location>
        <begin position="344"/>
        <end position="456"/>
    </location>
</feature>
<dbReference type="PANTHER" id="PTHR45843">
    <property type="entry name" value="PEPTIDYL-PROLYL CIS-TRANS ISOMERASE-LIKE 4"/>
    <property type="match status" value="1"/>
</dbReference>
<feature type="compositionally biased region" description="Basic and acidic residues" evidence="11">
    <location>
        <begin position="376"/>
        <end position="395"/>
    </location>
</feature>
<keyword evidence="15" id="KW-1185">Reference proteome</keyword>
<evidence type="ECO:0000256" key="8">
    <source>
        <dbReference type="ARBA" id="ARBA00023242"/>
    </source>
</evidence>
<protein>
    <recommendedName>
        <fullName evidence="10">Peptidyl-prolyl cis-trans isomerase</fullName>
        <shortName evidence="10">PPIase</shortName>
        <ecNumber evidence="10">5.2.1.8</ecNumber>
    </recommendedName>
</protein>
<feature type="compositionally biased region" description="Basic and acidic residues" evidence="11">
    <location>
        <begin position="402"/>
        <end position="434"/>
    </location>
</feature>
<keyword evidence="6 10" id="KW-0697">Rotamase</keyword>
<evidence type="ECO:0000256" key="11">
    <source>
        <dbReference type="SAM" id="MobiDB-lite"/>
    </source>
</evidence>
<dbReference type="SUPFAM" id="SSF54928">
    <property type="entry name" value="RNA-binding domain, RBD"/>
    <property type="match status" value="1"/>
</dbReference>
<evidence type="ECO:0000256" key="6">
    <source>
        <dbReference type="ARBA" id="ARBA00023110"/>
    </source>
</evidence>
<dbReference type="Proteomes" id="UP001360560">
    <property type="component" value="Unassembled WGS sequence"/>
</dbReference>
<feature type="compositionally biased region" description="Basic and acidic residues" evidence="11">
    <location>
        <begin position="346"/>
        <end position="360"/>
    </location>
</feature>
<evidence type="ECO:0000256" key="7">
    <source>
        <dbReference type="ARBA" id="ARBA00023235"/>
    </source>
</evidence>
<dbReference type="PROSITE" id="PS50072">
    <property type="entry name" value="CSA_PPIASE_2"/>
    <property type="match status" value="1"/>
</dbReference>
<evidence type="ECO:0000259" key="12">
    <source>
        <dbReference type="PROSITE" id="PS50072"/>
    </source>
</evidence>
<comment type="caution">
    <text evidence="14">The sequence shown here is derived from an EMBL/GenBank/DDBJ whole genome shotgun (WGS) entry which is preliminary data.</text>
</comment>